<feature type="compositionally biased region" description="Basic and acidic residues" evidence="1">
    <location>
        <begin position="407"/>
        <end position="417"/>
    </location>
</feature>
<protein>
    <submittedName>
        <fullName evidence="3">Uncharacterized protein</fullName>
    </submittedName>
</protein>
<feature type="signal peptide" evidence="2">
    <location>
        <begin position="1"/>
        <end position="22"/>
    </location>
</feature>
<accession>A0A5A8EA78</accession>
<proteinExistence type="predicted"/>
<comment type="caution">
    <text evidence="3">The sequence shown here is derived from an EMBL/GenBank/DDBJ whole genome shotgun (WGS) entry which is preliminary data.</text>
</comment>
<feature type="region of interest" description="Disordered" evidence="1">
    <location>
        <begin position="304"/>
        <end position="497"/>
    </location>
</feature>
<feature type="compositionally biased region" description="Acidic residues" evidence="1">
    <location>
        <begin position="458"/>
        <end position="486"/>
    </location>
</feature>
<evidence type="ECO:0000313" key="4">
    <source>
        <dbReference type="Proteomes" id="UP000322899"/>
    </source>
</evidence>
<evidence type="ECO:0000313" key="3">
    <source>
        <dbReference type="EMBL" id="KAA0174686.1"/>
    </source>
</evidence>
<feature type="compositionally biased region" description="Basic and acidic residues" evidence="1">
    <location>
        <begin position="349"/>
        <end position="360"/>
    </location>
</feature>
<dbReference type="AlphaFoldDB" id="A0A5A8EA78"/>
<feature type="compositionally biased region" description="Gly residues" evidence="1">
    <location>
        <begin position="364"/>
        <end position="377"/>
    </location>
</feature>
<name>A0A5A8EA78_CAFRO</name>
<feature type="chain" id="PRO_5022989923" evidence="2">
    <location>
        <begin position="23"/>
        <end position="497"/>
    </location>
</feature>
<organism evidence="3 4">
    <name type="scientific">Cafeteria roenbergensis</name>
    <name type="common">Marine flagellate</name>
    <dbReference type="NCBI Taxonomy" id="33653"/>
    <lineage>
        <taxon>Eukaryota</taxon>
        <taxon>Sar</taxon>
        <taxon>Stramenopiles</taxon>
        <taxon>Bigyra</taxon>
        <taxon>Opalozoa</taxon>
        <taxon>Bicosoecida</taxon>
        <taxon>Cafeteriaceae</taxon>
        <taxon>Cafeteria</taxon>
    </lineage>
</organism>
<evidence type="ECO:0000256" key="2">
    <source>
        <dbReference type="SAM" id="SignalP"/>
    </source>
</evidence>
<feature type="region of interest" description="Disordered" evidence="1">
    <location>
        <begin position="165"/>
        <end position="184"/>
    </location>
</feature>
<evidence type="ECO:0000256" key="1">
    <source>
        <dbReference type="SAM" id="MobiDB-lite"/>
    </source>
</evidence>
<reference evidence="3 4" key="1">
    <citation type="submission" date="2019-07" db="EMBL/GenBank/DDBJ databases">
        <title>Genomes of Cafeteria roenbergensis.</title>
        <authorList>
            <person name="Fischer M.G."/>
            <person name="Hackl T."/>
            <person name="Roman M."/>
        </authorList>
    </citation>
    <scope>NUCLEOTIDE SEQUENCE [LARGE SCALE GENOMIC DNA]</scope>
    <source>
        <strain evidence="3 4">E4-10P</strain>
    </source>
</reference>
<gene>
    <name evidence="3" type="ORF">FNF27_03809</name>
</gene>
<dbReference type="Proteomes" id="UP000322899">
    <property type="component" value="Unassembled WGS sequence"/>
</dbReference>
<feature type="compositionally biased region" description="Basic and acidic residues" evidence="1">
    <location>
        <begin position="327"/>
        <end position="342"/>
    </location>
</feature>
<keyword evidence="2" id="KW-0732">Signal</keyword>
<sequence>MGLPRIGTPLLGSAAVLRAASATVLTATDRAAVCARDPRPQAILLPVGSSGTAVLRVSYNEDDDGAMAAAATLDGRQSDIGPVAGSVQLEPGWEQYSAALRPLALAAAVTARGRTYELMGLATVEEGATAERAAAAEAKEASAALAARARKAARRRKWRLTAKERRRVEALAQGKGKKSKNKGKGAAAVAAAAAEADVPTPLAAAAPMPQDGSAGLLGEGGDADLPVVKRLPARLLPVGGHAGTDAELAITAEMDRTSDAGSVFDPAAEAREAGVRAATAAFADHLAAADGNVSSSSLFHEAGSDGSILSGEPHSERRRHASATDESDARREPRDERDEPRRSVPRRWARSEGDRTDSSEGQRSGRGVGRRGAGGAGADTEAGQGSASPSGRGLDDFDLHSSWASGTERHRADDDGHSIVGMEAGPGDGSDADDGPGRGGRRQGIGSEASELERGQGEDEEGEDAEEGEAGEADEDVPDDEDEEDGADRLGRHGRRN</sequence>
<dbReference type="EMBL" id="VLTO01000020">
    <property type="protein sequence ID" value="KAA0174686.1"/>
    <property type="molecule type" value="Genomic_DNA"/>
</dbReference>